<evidence type="ECO:0008006" key="5">
    <source>
        <dbReference type="Google" id="ProtNLM"/>
    </source>
</evidence>
<name>A0ABV3CBP7_9ACTN</name>
<feature type="region of interest" description="Disordered" evidence="1">
    <location>
        <begin position="89"/>
        <end position="186"/>
    </location>
</feature>
<evidence type="ECO:0000313" key="4">
    <source>
        <dbReference type="Proteomes" id="UP001551329"/>
    </source>
</evidence>
<feature type="compositionally biased region" description="Pro residues" evidence="1">
    <location>
        <begin position="1"/>
        <end position="10"/>
    </location>
</feature>
<feature type="region of interest" description="Disordered" evidence="1">
    <location>
        <begin position="1"/>
        <end position="38"/>
    </location>
</feature>
<comment type="caution">
    <text evidence="3">The sequence shown here is derived from an EMBL/GenBank/DDBJ whole genome shotgun (WGS) entry which is preliminary data.</text>
</comment>
<keyword evidence="2" id="KW-1133">Transmembrane helix</keyword>
<feature type="transmembrane region" description="Helical" evidence="2">
    <location>
        <begin position="59"/>
        <end position="80"/>
    </location>
</feature>
<feature type="compositionally biased region" description="Low complexity" evidence="1">
    <location>
        <begin position="114"/>
        <end position="131"/>
    </location>
</feature>
<gene>
    <name evidence="3" type="ORF">AB0A88_18940</name>
</gene>
<organism evidence="3 4">
    <name type="scientific">Streptomyces narbonensis</name>
    <dbReference type="NCBI Taxonomy" id="67333"/>
    <lineage>
        <taxon>Bacteria</taxon>
        <taxon>Bacillati</taxon>
        <taxon>Actinomycetota</taxon>
        <taxon>Actinomycetes</taxon>
        <taxon>Kitasatosporales</taxon>
        <taxon>Streptomycetaceae</taxon>
        <taxon>Streptomyces</taxon>
    </lineage>
</organism>
<evidence type="ECO:0000313" key="3">
    <source>
        <dbReference type="EMBL" id="MEU7072202.1"/>
    </source>
</evidence>
<evidence type="ECO:0000256" key="1">
    <source>
        <dbReference type="SAM" id="MobiDB-lite"/>
    </source>
</evidence>
<dbReference type="RefSeq" id="WP_358473229.1">
    <property type="nucleotide sequence ID" value="NZ_JBEZAE010000011.1"/>
</dbReference>
<feature type="compositionally biased region" description="Low complexity" evidence="1">
    <location>
        <begin position="153"/>
        <end position="186"/>
    </location>
</feature>
<protein>
    <recommendedName>
        <fullName evidence="5">Septum formation-related domain-containing protein</fullName>
    </recommendedName>
</protein>
<evidence type="ECO:0000256" key="2">
    <source>
        <dbReference type="SAM" id="Phobius"/>
    </source>
</evidence>
<dbReference type="Proteomes" id="UP001551329">
    <property type="component" value="Unassembled WGS sequence"/>
</dbReference>
<keyword evidence="2" id="KW-0472">Membrane</keyword>
<reference evidence="3 4" key="1">
    <citation type="submission" date="2024-06" db="EMBL/GenBank/DDBJ databases">
        <title>The Natural Products Discovery Center: Release of the First 8490 Sequenced Strains for Exploring Actinobacteria Biosynthetic Diversity.</title>
        <authorList>
            <person name="Kalkreuter E."/>
            <person name="Kautsar S.A."/>
            <person name="Yang D."/>
            <person name="Bader C.D."/>
            <person name="Teijaro C.N."/>
            <person name="Fluegel L."/>
            <person name="Davis C.M."/>
            <person name="Simpson J.R."/>
            <person name="Lauterbach L."/>
            <person name="Steele A.D."/>
            <person name="Gui C."/>
            <person name="Meng S."/>
            <person name="Li G."/>
            <person name="Viehrig K."/>
            <person name="Ye F."/>
            <person name="Su P."/>
            <person name="Kiefer A.F."/>
            <person name="Nichols A."/>
            <person name="Cepeda A.J."/>
            <person name="Yan W."/>
            <person name="Fan B."/>
            <person name="Jiang Y."/>
            <person name="Adhikari A."/>
            <person name="Zheng C.-J."/>
            <person name="Schuster L."/>
            <person name="Cowan T.M."/>
            <person name="Smanski M.J."/>
            <person name="Chevrette M.G."/>
            <person name="De Carvalho L.P.S."/>
            <person name="Shen B."/>
        </authorList>
    </citation>
    <scope>NUCLEOTIDE SEQUENCE [LARGE SCALE GENOMIC DNA]</scope>
    <source>
        <strain evidence="3 4">NPDC045974</strain>
    </source>
</reference>
<dbReference type="EMBL" id="JBEZAE010000011">
    <property type="protein sequence ID" value="MEU7072202.1"/>
    <property type="molecule type" value="Genomic_DNA"/>
</dbReference>
<proteinExistence type="predicted"/>
<sequence>MPHQPTTPPPPDRRPAESPSAEPRSTEPDPTERLAAPAWSRVVRLGAPRPGPAARHARWFGVPLVPLFLAALVVGGVMAVGGGDGLEGPADGRAGGGPIAGPSPVVTTDGGAVAPSPSTAGTPSTGAPATPDSVADTPTHTAPDREPAAPEGSASARSPRTATTAPVTTEPSASASTVPTATRPPARPVSFEALRVGDCFDIDRATPGTALRRDCATPHDAELVTRMRLTGTYADDAGVREAATELCRAPLRDKAARQPLGTRWTTFVQYPYRTSYLLGSDTVACSLAARSSTGGKLTGLLR</sequence>
<accession>A0ABV3CBP7</accession>
<keyword evidence="2" id="KW-0812">Transmembrane</keyword>
<keyword evidence="4" id="KW-1185">Reference proteome</keyword>